<evidence type="ECO:0000256" key="5">
    <source>
        <dbReference type="SAM" id="MobiDB-lite"/>
    </source>
</evidence>
<keyword evidence="6" id="KW-1133">Transmembrane helix</keyword>
<comment type="similarity">
    <text evidence="3">Belongs to the PTH2 family.</text>
</comment>
<dbReference type="PANTHER" id="PTHR12649:SF11">
    <property type="entry name" value="PEPTIDYL-TRNA HYDROLASE 2, MITOCHONDRIAL"/>
    <property type="match status" value="1"/>
</dbReference>
<sequence>MAASPQDKGPPTVAAIVVATAIVSGLTGFYIGQARSLGLFGGSASKHAASNKEPHEEESDMSDASSEGGDDELGDLKTFADATEECKLVLVVRTDLGMGKGKIAAQCSHATLACYKALSRADPAHPVLKRWERLGQAKIAVRVDSEEEMLMLQAQAVSLGLCAQVIHDAGRTQISAGSATVLGVGPGPKSVVDQVTSKLKLLQ</sequence>
<comment type="catalytic activity">
    <reaction evidence="4">
        <text>an N-acyl-L-alpha-aminoacyl-tRNA + H2O = an N-acyl-L-amino acid + a tRNA + H(+)</text>
        <dbReference type="Rhea" id="RHEA:54448"/>
        <dbReference type="Rhea" id="RHEA-COMP:10123"/>
        <dbReference type="Rhea" id="RHEA-COMP:13883"/>
        <dbReference type="ChEBI" id="CHEBI:15377"/>
        <dbReference type="ChEBI" id="CHEBI:15378"/>
        <dbReference type="ChEBI" id="CHEBI:59874"/>
        <dbReference type="ChEBI" id="CHEBI:78442"/>
        <dbReference type="ChEBI" id="CHEBI:138191"/>
        <dbReference type="EC" id="3.1.1.29"/>
    </reaction>
</comment>
<dbReference type="Gene3D" id="3.40.1490.10">
    <property type="entry name" value="Bit1"/>
    <property type="match status" value="1"/>
</dbReference>
<dbReference type="EMBL" id="JAWDJX010000022">
    <property type="protein sequence ID" value="KAK3052106.1"/>
    <property type="molecule type" value="Genomic_DNA"/>
</dbReference>
<dbReference type="Proteomes" id="UP001271007">
    <property type="component" value="Unassembled WGS sequence"/>
</dbReference>
<protein>
    <recommendedName>
        <fullName evidence="1">peptidyl-tRNA hydrolase</fullName>
        <ecNumber evidence="1">3.1.1.29</ecNumber>
    </recommendedName>
</protein>
<evidence type="ECO:0000313" key="8">
    <source>
        <dbReference type="Proteomes" id="UP001271007"/>
    </source>
</evidence>
<dbReference type="GO" id="GO:0005829">
    <property type="term" value="C:cytosol"/>
    <property type="evidence" value="ECO:0007669"/>
    <property type="project" value="TreeGrafter"/>
</dbReference>
<evidence type="ECO:0000256" key="3">
    <source>
        <dbReference type="ARBA" id="ARBA00038050"/>
    </source>
</evidence>
<organism evidence="7 8">
    <name type="scientific">Extremus antarcticus</name>
    <dbReference type="NCBI Taxonomy" id="702011"/>
    <lineage>
        <taxon>Eukaryota</taxon>
        <taxon>Fungi</taxon>
        <taxon>Dikarya</taxon>
        <taxon>Ascomycota</taxon>
        <taxon>Pezizomycotina</taxon>
        <taxon>Dothideomycetes</taxon>
        <taxon>Dothideomycetidae</taxon>
        <taxon>Mycosphaerellales</taxon>
        <taxon>Extremaceae</taxon>
        <taxon>Extremus</taxon>
    </lineage>
</organism>
<dbReference type="CDD" id="cd02430">
    <property type="entry name" value="PTH2"/>
    <property type="match status" value="1"/>
</dbReference>
<dbReference type="NCBIfam" id="NF003314">
    <property type="entry name" value="PRK04322.1"/>
    <property type="match status" value="1"/>
</dbReference>
<dbReference type="AlphaFoldDB" id="A0AAJ0GBH3"/>
<keyword evidence="2" id="KW-0378">Hydrolase</keyword>
<gene>
    <name evidence="7" type="ORF">LTR09_006698</name>
</gene>
<dbReference type="SUPFAM" id="SSF102462">
    <property type="entry name" value="Peptidyl-tRNA hydrolase II"/>
    <property type="match status" value="1"/>
</dbReference>
<dbReference type="Pfam" id="PF01981">
    <property type="entry name" value="PTH2"/>
    <property type="match status" value="1"/>
</dbReference>
<keyword evidence="6" id="KW-0812">Transmembrane</keyword>
<feature type="region of interest" description="Disordered" evidence="5">
    <location>
        <begin position="43"/>
        <end position="74"/>
    </location>
</feature>
<dbReference type="FunFam" id="3.40.1490.10:FF:000001">
    <property type="entry name" value="Peptidyl-tRNA hydrolase 2"/>
    <property type="match status" value="1"/>
</dbReference>
<keyword evidence="6" id="KW-0472">Membrane</keyword>
<evidence type="ECO:0000256" key="6">
    <source>
        <dbReference type="SAM" id="Phobius"/>
    </source>
</evidence>
<comment type="caution">
    <text evidence="7">The sequence shown here is derived from an EMBL/GenBank/DDBJ whole genome shotgun (WGS) entry which is preliminary data.</text>
</comment>
<dbReference type="NCBIfam" id="TIGR00283">
    <property type="entry name" value="arch_pth2"/>
    <property type="match status" value="1"/>
</dbReference>
<dbReference type="GO" id="GO:0004045">
    <property type="term" value="F:peptidyl-tRNA hydrolase activity"/>
    <property type="evidence" value="ECO:0007669"/>
    <property type="project" value="UniProtKB-EC"/>
</dbReference>
<keyword evidence="8" id="KW-1185">Reference proteome</keyword>
<evidence type="ECO:0000256" key="1">
    <source>
        <dbReference type="ARBA" id="ARBA00013260"/>
    </source>
</evidence>
<accession>A0AAJ0GBH3</accession>
<dbReference type="PANTHER" id="PTHR12649">
    <property type="entry name" value="PEPTIDYL-TRNA HYDROLASE 2"/>
    <property type="match status" value="1"/>
</dbReference>
<reference evidence="7" key="1">
    <citation type="submission" date="2023-04" db="EMBL/GenBank/DDBJ databases">
        <title>Black Yeasts Isolated from many extreme environments.</title>
        <authorList>
            <person name="Coleine C."/>
            <person name="Stajich J.E."/>
            <person name="Selbmann L."/>
        </authorList>
    </citation>
    <scope>NUCLEOTIDE SEQUENCE</scope>
    <source>
        <strain evidence="7">CCFEE 5312</strain>
    </source>
</reference>
<evidence type="ECO:0000256" key="2">
    <source>
        <dbReference type="ARBA" id="ARBA00022801"/>
    </source>
</evidence>
<name>A0AAJ0GBH3_9PEZI</name>
<dbReference type="EC" id="3.1.1.29" evidence="1"/>
<evidence type="ECO:0000313" key="7">
    <source>
        <dbReference type="EMBL" id="KAK3052106.1"/>
    </source>
</evidence>
<dbReference type="InterPro" id="IPR023476">
    <property type="entry name" value="Pep_tRNA_hydro_II_dom_sf"/>
</dbReference>
<dbReference type="InterPro" id="IPR002833">
    <property type="entry name" value="PTH2"/>
</dbReference>
<proteinExistence type="inferred from homology"/>
<feature type="transmembrane region" description="Helical" evidence="6">
    <location>
        <begin position="12"/>
        <end position="31"/>
    </location>
</feature>
<evidence type="ECO:0000256" key="4">
    <source>
        <dbReference type="ARBA" id="ARBA00048707"/>
    </source>
</evidence>